<name>A0A4R0PVT5_9SPHI</name>
<accession>A0A4R0PVT5</accession>
<dbReference type="GO" id="GO:0006508">
    <property type="term" value="P:proteolysis"/>
    <property type="evidence" value="ECO:0007669"/>
    <property type="project" value="UniProtKB-KW"/>
</dbReference>
<keyword evidence="2" id="KW-0378">Hydrolase</keyword>
<dbReference type="OrthoDB" id="9780217at2"/>
<evidence type="ECO:0000256" key="8">
    <source>
        <dbReference type="SAM" id="SignalP"/>
    </source>
</evidence>
<keyword evidence="1" id="KW-0645">Protease</keyword>
<evidence type="ECO:0000313" key="10">
    <source>
        <dbReference type="Proteomes" id="UP000293925"/>
    </source>
</evidence>
<evidence type="ECO:0000256" key="1">
    <source>
        <dbReference type="ARBA" id="ARBA00022670"/>
    </source>
</evidence>
<keyword evidence="3" id="KW-0068">Autocatalytic cleavage</keyword>
<feature type="site" description="Cleavage; by autolysis" evidence="7">
    <location>
        <begin position="208"/>
        <end position="209"/>
    </location>
</feature>
<dbReference type="FunFam" id="3.60.20.30:FF:000001">
    <property type="entry name" value="Isoaspartyl peptidase/L-asparaginase"/>
    <property type="match status" value="1"/>
</dbReference>
<dbReference type="GO" id="GO:0016811">
    <property type="term" value="F:hydrolase activity, acting on carbon-nitrogen (but not peptide) bonds, in linear amides"/>
    <property type="evidence" value="ECO:0007669"/>
    <property type="project" value="UniProtKB-ARBA"/>
</dbReference>
<dbReference type="InterPro" id="IPR029055">
    <property type="entry name" value="Ntn_hydrolases_N"/>
</dbReference>
<dbReference type="GO" id="GO:0008233">
    <property type="term" value="F:peptidase activity"/>
    <property type="evidence" value="ECO:0007669"/>
    <property type="project" value="UniProtKB-KW"/>
</dbReference>
<dbReference type="SUPFAM" id="SSF56235">
    <property type="entry name" value="N-terminal nucleophile aminohydrolases (Ntn hydrolases)"/>
    <property type="match status" value="1"/>
</dbReference>
<keyword evidence="10" id="KW-1185">Reference proteome</keyword>
<evidence type="ECO:0000313" key="9">
    <source>
        <dbReference type="EMBL" id="TCD26752.1"/>
    </source>
</evidence>
<proteinExistence type="predicted"/>
<organism evidence="9 10">
    <name type="scientific">Pedobacter psychrodurus</name>
    <dbReference type="NCBI Taxonomy" id="2530456"/>
    <lineage>
        <taxon>Bacteria</taxon>
        <taxon>Pseudomonadati</taxon>
        <taxon>Bacteroidota</taxon>
        <taxon>Sphingobacteriia</taxon>
        <taxon>Sphingobacteriales</taxon>
        <taxon>Sphingobacteriaceae</taxon>
        <taxon>Pedobacter</taxon>
    </lineage>
</organism>
<evidence type="ECO:0000256" key="6">
    <source>
        <dbReference type="PIRSR" id="PIRSR600246-2"/>
    </source>
</evidence>
<dbReference type="Pfam" id="PF01112">
    <property type="entry name" value="Asparaginase_2"/>
    <property type="match status" value="1"/>
</dbReference>
<reference evidence="9 10" key="1">
    <citation type="submission" date="2019-02" db="EMBL/GenBank/DDBJ databases">
        <title>Pedobacter sp. RP-3-21 sp. nov., isolated from Arctic soil.</title>
        <authorList>
            <person name="Dahal R.H."/>
        </authorList>
    </citation>
    <scope>NUCLEOTIDE SEQUENCE [LARGE SCALE GENOMIC DNA]</scope>
    <source>
        <strain evidence="9 10">RP-3-21</strain>
    </source>
</reference>
<dbReference type="AlphaFoldDB" id="A0A4R0PVT5"/>
<dbReference type="CDD" id="cd04701">
    <property type="entry name" value="Asparaginase_2"/>
    <property type="match status" value="1"/>
</dbReference>
<sequence>MKPLKLLALLLFSALTLQVSAQQKKYVMVIHGGAGTILKKNMSPEKEAAYIAVLTQALQAGYAEIKAGKTSMDAVEATIHIMENDPHFNAGKGAVFTHDGRNELDAAIMDGKTLMAGSVAGVTTIKNPISAARAVMEKSEHVMMVGTGAEQFAKEVGLEIVDPKYFWTKERWDGLQKAIKEDSTKAVLDHGNKKSELLGSKNHDYKFGTVGCVALDKAGNLAAGTSTGGMTNKKYGRVGDAPIIGAGTYCNNETAGISCTGWGEFYIRNVVAKTISDLMEYKSLSVAEASKIALDKVGKMGGDGGLIALDKKGNVAMPFNTEGMYRGTITDDGKVEVSIYK</sequence>
<feature type="chain" id="PRO_5020531008" description="Isoaspartyl peptidase" evidence="8">
    <location>
        <begin position="22"/>
        <end position="341"/>
    </location>
</feature>
<dbReference type="EMBL" id="SJSO01000008">
    <property type="protein sequence ID" value="TCD26752.1"/>
    <property type="molecule type" value="Genomic_DNA"/>
</dbReference>
<dbReference type="PANTHER" id="PTHR10188:SF6">
    <property type="entry name" value="N(4)-(BETA-N-ACETYLGLUCOSAMINYL)-L-ASPARAGINASE"/>
    <property type="match status" value="1"/>
</dbReference>
<feature type="binding site" evidence="6">
    <location>
        <begin position="260"/>
        <end position="263"/>
    </location>
    <ligand>
        <name>substrate</name>
    </ligand>
</feature>
<feature type="signal peptide" evidence="8">
    <location>
        <begin position="1"/>
        <end position="21"/>
    </location>
</feature>
<comment type="caution">
    <text evidence="9">The sequence shown here is derived from an EMBL/GenBank/DDBJ whole genome shotgun (WGS) entry which is preliminary data.</text>
</comment>
<dbReference type="Gene3D" id="3.60.20.30">
    <property type="entry name" value="(Glycosyl)asparaginase"/>
    <property type="match status" value="1"/>
</dbReference>
<evidence type="ECO:0000256" key="4">
    <source>
        <dbReference type="ARBA" id="ARBA00069124"/>
    </source>
</evidence>
<evidence type="ECO:0000256" key="7">
    <source>
        <dbReference type="PIRSR" id="PIRSR600246-3"/>
    </source>
</evidence>
<evidence type="ECO:0000256" key="3">
    <source>
        <dbReference type="ARBA" id="ARBA00022813"/>
    </source>
</evidence>
<keyword evidence="8" id="KW-0732">Signal</keyword>
<protein>
    <recommendedName>
        <fullName evidence="4">Isoaspartyl peptidase</fullName>
    </recommendedName>
</protein>
<evidence type="ECO:0000256" key="5">
    <source>
        <dbReference type="PIRSR" id="PIRSR600246-1"/>
    </source>
</evidence>
<dbReference type="Proteomes" id="UP000293925">
    <property type="component" value="Unassembled WGS sequence"/>
</dbReference>
<feature type="binding site" evidence="6">
    <location>
        <begin position="237"/>
        <end position="240"/>
    </location>
    <ligand>
        <name>substrate</name>
    </ligand>
</feature>
<gene>
    <name evidence="9" type="ORF">EZ456_12405</name>
</gene>
<feature type="active site" description="Nucleophile" evidence="5">
    <location>
        <position position="209"/>
    </location>
</feature>
<evidence type="ECO:0000256" key="2">
    <source>
        <dbReference type="ARBA" id="ARBA00022801"/>
    </source>
</evidence>
<dbReference type="InterPro" id="IPR000246">
    <property type="entry name" value="Peptidase_T2"/>
</dbReference>
<dbReference type="PANTHER" id="PTHR10188">
    <property type="entry name" value="L-ASPARAGINASE"/>
    <property type="match status" value="1"/>
</dbReference>
<dbReference type="RefSeq" id="WP_131530579.1">
    <property type="nucleotide sequence ID" value="NZ_SJSO01000008.1"/>
</dbReference>